<evidence type="ECO:0000313" key="1">
    <source>
        <dbReference type="EnsemblPlants" id="MELO3C029265.2.1"/>
    </source>
</evidence>
<dbReference type="Gramene" id="MELO3C029265.2.1">
    <property type="protein sequence ID" value="MELO3C029265.2.1"/>
    <property type="gene ID" value="MELO3C029265.2"/>
</dbReference>
<sequence>MLLEEKAIRDLDYSLIVDSTIEGEAPSLTCRGCLDFLDEIRGILNSRDAFSSTFTNGHSKLLFQSHHDLNLLFYS</sequence>
<proteinExistence type="predicted"/>
<organism evidence="1">
    <name type="scientific">Cucumis melo</name>
    <name type="common">Muskmelon</name>
    <dbReference type="NCBI Taxonomy" id="3656"/>
    <lineage>
        <taxon>Eukaryota</taxon>
        <taxon>Viridiplantae</taxon>
        <taxon>Streptophyta</taxon>
        <taxon>Embryophyta</taxon>
        <taxon>Tracheophyta</taxon>
        <taxon>Spermatophyta</taxon>
        <taxon>Magnoliopsida</taxon>
        <taxon>eudicotyledons</taxon>
        <taxon>Gunneridae</taxon>
        <taxon>Pentapetalae</taxon>
        <taxon>rosids</taxon>
        <taxon>fabids</taxon>
        <taxon>Cucurbitales</taxon>
        <taxon>Cucurbitaceae</taxon>
        <taxon>Benincaseae</taxon>
        <taxon>Cucumis</taxon>
    </lineage>
</organism>
<protein>
    <submittedName>
        <fullName evidence="1">Uncharacterized protein</fullName>
    </submittedName>
</protein>
<dbReference type="EnsemblPlants" id="MELO3C029265.2.1">
    <property type="protein sequence ID" value="MELO3C029265.2.1"/>
    <property type="gene ID" value="MELO3C029265.2"/>
</dbReference>
<accession>A0A9I9E662</accession>
<name>A0A9I9E662_CUCME</name>
<reference evidence="1" key="1">
    <citation type="submission" date="2023-03" db="UniProtKB">
        <authorList>
            <consortium name="EnsemblPlants"/>
        </authorList>
    </citation>
    <scope>IDENTIFICATION</scope>
</reference>
<dbReference type="AlphaFoldDB" id="A0A9I9E662"/>